<name>A0A370FYX3_GLULI</name>
<dbReference type="AlphaFoldDB" id="A0A370FYX3"/>
<comment type="caution">
    <text evidence="3">The sequence shown here is derived from an EMBL/GenBank/DDBJ whole genome shotgun (WGS) entry which is preliminary data.</text>
</comment>
<dbReference type="EMBL" id="JABEQI010000014">
    <property type="protein sequence ID" value="MBB2188026.1"/>
    <property type="molecule type" value="Genomic_DNA"/>
</dbReference>
<feature type="chain" id="PRO_5044585200" description="DUF2946 domain-containing protein" evidence="1">
    <location>
        <begin position="32"/>
        <end position="114"/>
    </location>
</feature>
<evidence type="ECO:0000313" key="3">
    <source>
        <dbReference type="EMBL" id="RDI36130.1"/>
    </source>
</evidence>
<dbReference type="OrthoDB" id="7280726at2"/>
<dbReference type="RefSeq" id="WP_114728816.1">
    <property type="nucleotide sequence ID" value="NZ_BJMI01000021.1"/>
</dbReference>
<evidence type="ECO:0008006" key="6">
    <source>
        <dbReference type="Google" id="ProtNLM"/>
    </source>
</evidence>
<evidence type="ECO:0000313" key="5">
    <source>
        <dbReference type="Proteomes" id="UP000562982"/>
    </source>
</evidence>
<organism evidence="3 4">
    <name type="scientific">Gluconacetobacter liquefaciens</name>
    <name type="common">Acetobacter liquefaciens</name>
    <dbReference type="NCBI Taxonomy" id="89584"/>
    <lineage>
        <taxon>Bacteria</taxon>
        <taxon>Pseudomonadati</taxon>
        <taxon>Pseudomonadota</taxon>
        <taxon>Alphaproteobacteria</taxon>
        <taxon>Acetobacterales</taxon>
        <taxon>Acetobacteraceae</taxon>
        <taxon>Gluconacetobacter</taxon>
    </lineage>
</organism>
<dbReference type="Proteomes" id="UP000254958">
    <property type="component" value="Unassembled WGS sequence"/>
</dbReference>
<keyword evidence="1" id="KW-0732">Signal</keyword>
<dbReference type="Proteomes" id="UP000562982">
    <property type="component" value="Unassembled WGS sequence"/>
</dbReference>
<feature type="signal peptide" evidence="1">
    <location>
        <begin position="1"/>
        <end position="31"/>
    </location>
</feature>
<sequence>MVRTHARISTGLLACLLMQVWLLVGFVPAHADAPPVMHHHGATMVTHHCTDMNHHSDKCCHVHAASTDLSPPATILLAALQPEMRKQPFVAYGLAVPPSTDGMPSFRPPKIRAV</sequence>
<gene>
    <name evidence="3" type="ORF">C7453_11211</name>
    <name evidence="2" type="ORF">HLH32_16925</name>
</gene>
<protein>
    <recommendedName>
        <fullName evidence="6">DUF2946 domain-containing protein</fullName>
    </recommendedName>
</protein>
<reference evidence="3 4" key="1">
    <citation type="submission" date="2018-07" db="EMBL/GenBank/DDBJ databases">
        <title>Genomic Encyclopedia of Type Strains, Phase IV (KMG-IV): sequencing the most valuable type-strain genomes for metagenomic binning, comparative biology and taxonomic classification.</title>
        <authorList>
            <person name="Goeker M."/>
        </authorList>
    </citation>
    <scope>NUCLEOTIDE SEQUENCE [LARGE SCALE GENOMIC DNA]</scope>
    <source>
        <strain evidence="3 4">DSM 5603</strain>
    </source>
</reference>
<evidence type="ECO:0000256" key="1">
    <source>
        <dbReference type="SAM" id="SignalP"/>
    </source>
</evidence>
<dbReference type="EMBL" id="QQAW01000012">
    <property type="protein sequence ID" value="RDI36130.1"/>
    <property type="molecule type" value="Genomic_DNA"/>
</dbReference>
<evidence type="ECO:0000313" key="2">
    <source>
        <dbReference type="EMBL" id="MBB2188026.1"/>
    </source>
</evidence>
<proteinExistence type="predicted"/>
<reference evidence="2 5" key="2">
    <citation type="submission" date="2020-04" db="EMBL/GenBank/DDBJ databases">
        <title>Description of novel Gluconacetobacter.</title>
        <authorList>
            <person name="Sombolestani A."/>
        </authorList>
    </citation>
    <scope>NUCLEOTIDE SEQUENCE [LARGE SCALE GENOMIC DNA]</scope>
    <source>
        <strain evidence="2 5">LMG 1382</strain>
    </source>
</reference>
<evidence type="ECO:0000313" key="4">
    <source>
        <dbReference type="Proteomes" id="UP000254958"/>
    </source>
</evidence>
<keyword evidence="4" id="KW-1185">Reference proteome</keyword>
<accession>A0A370FYX3</accession>